<protein>
    <submittedName>
        <fullName evidence="5">Glutamine synthetase catalytic region</fullName>
    </submittedName>
</protein>
<dbReference type="STRING" id="443144.GM21_1182"/>
<dbReference type="Pfam" id="PF12437">
    <property type="entry name" value="GSIII_N"/>
    <property type="match status" value="1"/>
</dbReference>
<sequence>MEMFGQNVFNQSVMRDRLPKSVFKNLKKTIDEGLPLDPSIADVVASAMKEWAVERGATHFTHWFQPMTGITAEKHDSFISPTDGGALLEFSGKELVKGEPDASSFPSGGLRATFEARGYTAWDCTSPAFLREEADVVTLCIPTAFCSYTGEALDKKVPLLRSMEALSTQAVRVLKLFGNTSVTRVTSTVGAEQEYFLVDKSFYLKRPDLMMAGRTLFGAMSTKGQEMEDHYFGTIKERVLSYMKEVNEELWKLGVTAKTQHNEVAPGQFELAPIFENTNIATDHNQMVMEVLKRVALRHDMVCLLHEKPFAGVNGSGKHNNWSMSSNDGQNLLEPGHTPHENAQFLTFLMATIKAVDTYAGLLRCSCANAGNDHRLGANEAPPAIISVFLGEQLADIIDQIVAGIAKSSSLSGHMDIGVNTLPSLPKDATDRNRTSPFAFTGNKFEFRMLGSSFSISGPNIIINTIIAEALKEFADVLEKSNNFDADLDKLLQETAKKHQRVIFNGNNYSDEWVQEAAKRGLPNIPNTPDALKELVSKEAVKVFAAHNVFNEKEVHARYEIMVEQYVKTLNIEALTMIDMANHSIIPTAIEYATTVANSINAVAAVSSKLDVSTQKGLLEELSEKLASMSANTKALEKALENALNIADAEKQAAAFRESVFTKMLELRATGDSLEKIIGAKYWPLPTYREMLFVL</sequence>
<dbReference type="PROSITE" id="PS00181">
    <property type="entry name" value="GLNA_ATP"/>
    <property type="match status" value="1"/>
</dbReference>
<dbReference type="Pfam" id="PF00120">
    <property type="entry name" value="Gln-synt_C"/>
    <property type="match status" value="1"/>
</dbReference>
<proteinExistence type="inferred from homology"/>
<dbReference type="Gene3D" id="1.20.120.1560">
    <property type="match status" value="1"/>
</dbReference>
<evidence type="ECO:0000259" key="3">
    <source>
        <dbReference type="PROSITE" id="PS51986"/>
    </source>
</evidence>
<dbReference type="InterPro" id="IPR040577">
    <property type="entry name" value="Gln-synt_C"/>
</dbReference>
<reference evidence="5" key="1">
    <citation type="submission" date="2009-07" db="EMBL/GenBank/DDBJ databases">
        <title>Complete sequence of Geobacter sp. M21.</title>
        <authorList>
            <consortium name="US DOE Joint Genome Institute"/>
            <person name="Lucas S."/>
            <person name="Copeland A."/>
            <person name="Lapidus A."/>
            <person name="Glavina del Rio T."/>
            <person name="Dalin E."/>
            <person name="Tice H."/>
            <person name="Bruce D."/>
            <person name="Goodwin L."/>
            <person name="Pitluck S."/>
            <person name="Saunders E."/>
            <person name="Brettin T."/>
            <person name="Detter J.C."/>
            <person name="Han C."/>
            <person name="Larimer F."/>
            <person name="Land M."/>
            <person name="Hauser L."/>
            <person name="Kyrpides N."/>
            <person name="Ovchinnikova G."/>
            <person name="Lovley D."/>
        </authorList>
    </citation>
    <scope>NUCLEOTIDE SEQUENCE [LARGE SCALE GENOMIC DNA]</scope>
    <source>
        <strain evidence="5">M21</strain>
    </source>
</reference>
<evidence type="ECO:0000259" key="4">
    <source>
        <dbReference type="PROSITE" id="PS51987"/>
    </source>
</evidence>
<dbReference type="Gene3D" id="3.30.590.10">
    <property type="entry name" value="Glutamine synthetase/guanido kinase, catalytic domain"/>
    <property type="match status" value="1"/>
</dbReference>
<dbReference type="InterPro" id="IPR027303">
    <property type="entry name" value="Gln_synth_gly_rich_site"/>
</dbReference>
<dbReference type="KEGG" id="gem:GM21_1182"/>
<organism evidence="5">
    <name type="scientific">Geobacter sp. (strain M21)</name>
    <dbReference type="NCBI Taxonomy" id="443144"/>
    <lineage>
        <taxon>Bacteria</taxon>
        <taxon>Pseudomonadati</taxon>
        <taxon>Thermodesulfobacteriota</taxon>
        <taxon>Desulfuromonadia</taxon>
        <taxon>Geobacterales</taxon>
        <taxon>Geobacteraceae</taxon>
        <taxon>Geobacter</taxon>
    </lineage>
</organism>
<dbReference type="Pfam" id="PF18318">
    <property type="entry name" value="Gln-synt_C-ter"/>
    <property type="match status" value="1"/>
</dbReference>
<dbReference type="InterPro" id="IPR052725">
    <property type="entry name" value="GS_Type-3"/>
</dbReference>
<dbReference type="PANTHER" id="PTHR42974">
    <property type="entry name" value="GLUTAMINE SYNTHETASE"/>
    <property type="match status" value="1"/>
</dbReference>
<dbReference type="GO" id="GO:0006542">
    <property type="term" value="P:glutamine biosynthetic process"/>
    <property type="evidence" value="ECO:0007669"/>
    <property type="project" value="InterPro"/>
</dbReference>
<gene>
    <name evidence="5" type="ordered locus">GM21_1182</name>
</gene>
<dbReference type="InterPro" id="IPR008146">
    <property type="entry name" value="Gln_synth_cat_dom"/>
</dbReference>
<dbReference type="PROSITE" id="PS51986">
    <property type="entry name" value="GS_BETA_GRASP"/>
    <property type="match status" value="1"/>
</dbReference>
<name>C6E370_GEOSM</name>
<evidence type="ECO:0000256" key="2">
    <source>
        <dbReference type="RuleBase" id="RU000384"/>
    </source>
</evidence>
<dbReference type="PANTHER" id="PTHR42974:SF1">
    <property type="entry name" value="TYPE-3 GLUTAMINE SYNTHETASE"/>
    <property type="match status" value="1"/>
</dbReference>
<dbReference type="PROSITE" id="PS51987">
    <property type="entry name" value="GS_CATALYTIC"/>
    <property type="match status" value="1"/>
</dbReference>
<dbReference type="InterPro" id="IPR014746">
    <property type="entry name" value="Gln_synth/guanido_kin_cat_dom"/>
</dbReference>
<dbReference type="SMART" id="SM01230">
    <property type="entry name" value="Gln-synt_C"/>
    <property type="match status" value="1"/>
</dbReference>
<dbReference type="GO" id="GO:0004356">
    <property type="term" value="F:glutamine synthetase activity"/>
    <property type="evidence" value="ECO:0007669"/>
    <property type="project" value="InterPro"/>
</dbReference>
<dbReference type="InterPro" id="IPR022147">
    <property type="entry name" value="GSIII_N"/>
</dbReference>
<evidence type="ECO:0000256" key="1">
    <source>
        <dbReference type="PROSITE-ProRule" id="PRU01330"/>
    </source>
</evidence>
<dbReference type="eggNOG" id="COG3968">
    <property type="taxonomic scope" value="Bacteria"/>
</dbReference>
<comment type="similarity">
    <text evidence="1 2">Belongs to the glutamine synthetase family.</text>
</comment>
<evidence type="ECO:0000313" key="5">
    <source>
        <dbReference type="EMBL" id="ACT17243.1"/>
    </source>
</evidence>
<dbReference type="AlphaFoldDB" id="C6E370"/>
<dbReference type="OrthoDB" id="9807095at2"/>
<feature type="domain" description="GS catalytic" evidence="4">
    <location>
        <begin position="155"/>
        <end position="585"/>
    </location>
</feature>
<accession>C6E370</accession>
<dbReference type="EMBL" id="CP001661">
    <property type="protein sequence ID" value="ACT17243.1"/>
    <property type="molecule type" value="Genomic_DNA"/>
</dbReference>
<dbReference type="InterPro" id="IPR008147">
    <property type="entry name" value="Gln_synt_N"/>
</dbReference>
<dbReference type="SUPFAM" id="SSF55931">
    <property type="entry name" value="Glutamine synthetase/guanido kinase"/>
    <property type="match status" value="1"/>
</dbReference>
<feature type="domain" description="GS beta-grasp" evidence="3">
    <location>
        <begin position="58"/>
        <end position="150"/>
    </location>
</feature>
<dbReference type="HOGENOM" id="CLU_024307_0_0_7"/>